<feature type="compositionally biased region" description="Acidic residues" evidence="1">
    <location>
        <begin position="257"/>
        <end position="268"/>
    </location>
</feature>
<dbReference type="Proteomes" id="UP000594262">
    <property type="component" value="Unplaced"/>
</dbReference>
<dbReference type="GeneID" id="136802979"/>
<dbReference type="OrthoDB" id="5989561at2759"/>
<feature type="compositionally biased region" description="Basic and acidic residues" evidence="1">
    <location>
        <begin position="225"/>
        <end position="252"/>
    </location>
</feature>
<accession>A0A7M5V7D2</accession>
<dbReference type="EnsemblMetazoa" id="CLYHEMT011005.1">
    <property type="protein sequence ID" value="CLYHEMP011005.1"/>
    <property type="gene ID" value="CLYHEMG011005"/>
</dbReference>
<feature type="region of interest" description="Disordered" evidence="1">
    <location>
        <begin position="84"/>
        <end position="129"/>
    </location>
</feature>
<sequence length="275" mass="31649">MMNKSFDRKRARKTKQELVIEKKLKFFVMSVAFNGSDGHKLPSLNDLYEDSVIRKEDPCNLLDKKARYPCEPTPLRVSACLMRSMTKQNDTPPPKSYRTLSSRRRNTQRRNNTSVVVTGRHSKENSTTTVKAPGKVEPHVLKQDHSQILDEINKLFQNNSAQKNVSVLKQLLLRSASEQQTTAYNQANQKRLPSVIKEENKNVGIGNDEVKKTESLRETVWNNSKDQESDKLIETEEESVEMKVVSEEEVKNQIETPENENQEDELSEENARMQD</sequence>
<proteinExistence type="predicted"/>
<dbReference type="RefSeq" id="XP_066915809.1">
    <property type="nucleotide sequence ID" value="XM_067059708.1"/>
</dbReference>
<organism evidence="2 3">
    <name type="scientific">Clytia hemisphaerica</name>
    <dbReference type="NCBI Taxonomy" id="252671"/>
    <lineage>
        <taxon>Eukaryota</taxon>
        <taxon>Metazoa</taxon>
        <taxon>Cnidaria</taxon>
        <taxon>Hydrozoa</taxon>
        <taxon>Hydroidolina</taxon>
        <taxon>Leptothecata</taxon>
        <taxon>Obeliida</taxon>
        <taxon>Clytiidae</taxon>
        <taxon>Clytia</taxon>
    </lineage>
</organism>
<feature type="region of interest" description="Disordered" evidence="1">
    <location>
        <begin position="222"/>
        <end position="275"/>
    </location>
</feature>
<evidence type="ECO:0000313" key="3">
    <source>
        <dbReference type="Proteomes" id="UP000594262"/>
    </source>
</evidence>
<protein>
    <submittedName>
        <fullName evidence="2">Uncharacterized protein</fullName>
    </submittedName>
</protein>
<keyword evidence="3" id="KW-1185">Reference proteome</keyword>
<evidence type="ECO:0000256" key="1">
    <source>
        <dbReference type="SAM" id="MobiDB-lite"/>
    </source>
</evidence>
<reference evidence="2" key="1">
    <citation type="submission" date="2021-01" db="UniProtKB">
        <authorList>
            <consortium name="EnsemblMetazoa"/>
        </authorList>
    </citation>
    <scope>IDENTIFICATION</scope>
</reference>
<feature type="compositionally biased region" description="Low complexity" evidence="1">
    <location>
        <begin position="109"/>
        <end position="118"/>
    </location>
</feature>
<name>A0A7M5V7D2_9CNID</name>
<evidence type="ECO:0000313" key="2">
    <source>
        <dbReference type="EnsemblMetazoa" id="CLYHEMP011005.1"/>
    </source>
</evidence>
<dbReference type="AlphaFoldDB" id="A0A7M5V7D2"/>